<evidence type="ECO:0000313" key="2">
    <source>
        <dbReference type="Proteomes" id="UP000658258"/>
    </source>
</evidence>
<accession>A0ABQ3IAM4</accession>
<protein>
    <recommendedName>
        <fullName evidence="3">Outer membrane lipoprotein-sorting protein</fullName>
    </recommendedName>
</protein>
<dbReference type="Proteomes" id="UP000658258">
    <property type="component" value="Unassembled WGS sequence"/>
</dbReference>
<dbReference type="EMBL" id="BNAG01000004">
    <property type="protein sequence ID" value="GHE72199.1"/>
    <property type="molecule type" value="Genomic_DNA"/>
</dbReference>
<comment type="caution">
    <text evidence="1">The sequence shown here is derived from an EMBL/GenBank/DDBJ whole genome shotgun (WGS) entry which is preliminary data.</text>
</comment>
<evidence type="ECO:0000313" key="1">
    <source>
        <dbReference type="EMBL" id="GHE72199.1"/>
    </source>
</evidence>
<sequence>MKQIFFGFLYILYIPNVFCQTASDIVNASSAKLGYSSLVDIGVIQYRILQSNNLTIDQEIVFTASSNGDLRADVQLEDGQVSFIKNSKGYFQVISGQTMPLTSEQTIQNLERFNFLDNFYTLWGFSDNVKLGKSNGFIVIQSKDRSKKLSVKIDENTLLPMVIEEDVSGYGKRFQRTIEFREYKEFAGLWIATEQTLTTRGKDNDTDLSEVIRIRDLVVANHIKPSFFYVN</sequence>
<name>A0ABQ3IAM4_9BACT</name>
<keyword evidence="2" id="KW-1185">Reference proteome</keyword>
<reference evidence="2" key="1">
    <citation type="journal article" date="2019" name="Int. J. Syst. Evol. Microbiol.">
        <title>The Global Catalogue of Microorganisms (GCM) 10K type strain sequencing project: providing services to taxonomists for standard genome sequencing and annotation.</title>
        <authorList>
            <consortium name="The Broad Institute Genomics Platform"/>
            <consortium name="The Broad Institute Genome Sequencing Center for Infectious Disease"/>
            <person name="Wu L."/>
            <person name="Ma J."/>
        </authorList>
    </citation>
    <scope>NUCLEOTIDE SEQUENCE [LARGE SCALE GENOMIC DNA]</scope>
    <source>
        <strain evidence="2">CGMCC 1.15111</strain>
    </source>
</reference>
<proteinExistence type="predicted"/>
<gene>
    <name evidence="1" type="ORF">GCM10011340_30530</name>
</gene>
<evidence type="ECO:0008006" key="3">
    <source>
        <dbReference type="Google" id="ProtNLM"/>
    </source>
</evidence>
<dbReference type="RefSeq" id="WP_189631154.1">
    <property type="nucleotide sequence ID" value="NZ_BNAG01000004.1"/>
</dbReference>
<organism evidence="1 2">
    <name type="scientific">Roseivirga thermotolerans</name>
    <dbReference type="NCBI Taxonomy" id="1758176"/>
    <lineage>
        <taxon>Bacteria</taxon>
        <taxon>Pseudomonadati</taxon>
        <taxon>Bacteroidota</taxon>
        <taxon>Cytophagia</taxon>
        <taxon>Cytophagales</taxon>
        <taxon>Roseivirgaceae</taxon>
        <taxon>Roseivirga</taxon>
    </lineage>
</organism>